<keyword evidence="1 6" id="KW-0285">Flavoprotein</keyword>
<dbReference type="Gene3D" id="3.20.20.30">
    <property type="entry name" value="Luciferase-like domain"/>
    <property type="match status" value="1"/>
</dbReference>
<reference evidence="8 9" key="1">
    <citation type="submission" date="2016-11" db="EMBL/GenBank/DDBJ databases">
        <authorList>
            <person name="Jaros S."/>
            <person name="Januszkiewicz K."/>
            <person name="Wedrychowicz H."/>
        </authorList>
    </citation>
    <scope>NUCLEOTIDE SEQUENCE [LARGE SCALE GENOMIC DNA]</scope>
    <source>
        <strain evidence="8 9">GAS242</strain>
    </source>
</reference>
<evidence type="ECO:0000256" key="3">
    <source>
        <dbReference type="ARBA" id="ARBA00023002"/>
    </source>
</evidence>
<dbReference type="Pfam" id="PF00296">
    <property type="entry name" value="Bac_luciferase"/>
    <property type="match status" value="1"/>
</dbReference>
<dbReference type="SUPFAM" id="SSF51679">
    <property type="entry name" value="Bacterial luciferase-like"/>
    <property type="match status" value="1"/>
</dbReference>
<comment type="similarity">
    <text evidence="5">Belongs to the NtaA/SnaA/DszA monooxygenase family.</text>
</comment>
<evidence type="ECO:0000256" key="2">
    <source>
        <dbReference type="ARBA" id="ARBA00022643"/>
    </source>
</evidence>
<evidence type="ECO:0000256" key="6">
    <source>
        <dbReference type="PIRSR" id="PIRSR000337-1"/>
    </source>
</evidence>
<evidence type="ECO:0000259" key="7">
    <source>
        <dbReference type="Pfam" id="PF00296"/>
    </source>
</evidence>
<dbReference type="EMBL" id="LT670818">
    <property type="protein sequence ID" value="SHG65511.1"/>
    <property type="molecule type" value="Genomic_DNA"/>
</dbReference>
<dbReference type="InterPro" id="IPR051260">
    <property type="entry name" value="Diverse_substr_monoxygenases"/>
</dbReference>
<evidence type="ECO:0000256" key="4">
    <source>
        <dbReference type="ARBA" id="ARBA00023033"/>
    </source>
</evidence>
<dbReference type="InterPro" id="IPR036661">
    <property type="entry name" value="Luciferase-like_sf"/>
</dbReference>
<keyword evidence="4 8" id="KW-0503">Monooxygenase</keyword>
<dbReference type="NCBIfam" id="TIGR03860">
    <property type="entry name" value="FMN_nitrolo"/>
    <property type="match status" value="1"/>
</dbReference>
<dbReference type="InterPro" id="IPR011251">
    <property type="entry name" value="Luciferase-like_dom"/>
</dbReference>
<dbReference type="CDD" id="cd01095">
    <property type="entry name" value="Nitrilotriacetate_monoxgenase"/>
    <property type="match status" value="1"/>
</dbReference>
<dbReference type="Proteomes" id="UP000190675">
    <property type="component" value="Chromosome I"/>
</dbReference>
<feature type="binding site" evidence="6">
    <location>
        <position position="157"/>
    </location>
    <ligand>
        <name>FMN</name>
        <dbReference type="ChEBI" id="CHEBI:58210"/>
    </ligand>
</feature>
<sequence length="455" mass="50056">MTRQMVLVGFLQAQNCTNLPSSWRHPESRDDSMSADYYQEIGRILESGKFHMAFFDDRLAMPDRYGDDHAHTVEYGIRCVKMDPVIVLTAMGMATENLGLASTCSTTYYEPFDVARRFATLDLMTGGRAAWNVVTSVNDGEAHNMGKDAHLDHDFRYDRADEFMEVVLGHWDSWEDGALLIDKKSGRFADPTKVKRLGHHGAFYKSRGPFTVPRSSQGHPVIIQAGASGRGQRFAGRWGEVIFTAARNLAGAKQGYDAVRNEAAKAGRDPDQMFLCNLTTPVCGATKSEAEDKMALIEKLPLEIDALSLLSEGLNYDFASKGIDEPLTTEELQSMQGIIGIRDGVLKTSGKTNPSARDFVTFSGRGQTADAVVGGPKEIADKLEEMFVGRGCDGFVIAATYVPGSYADFVRHVVPELQRRGLFHRDYAGKTLRENLGLPRPVAGAWKTQPQAAAE</sequence>
<dbReference type="PIRSF" id="PIRSF000337">
    <property type="entry name" value="NTA_MOA"/>
    <property type="match status" value="1"/>
</dbReference>
<dbReference type="OrthoDB" id="9779442at2"/>
<keyword evidence="3" id="KW-0560">Oxidoreductase</keyword>
<proteinExistence type="inferred from homology"/>
<organism evidence="8 9">
    <name type="scientific">Bradyrhizobium erythrophlei</name>
    <dbReference type="NCBI Taxonomy" id="1437360"/>
    <lineage>
        <taxon>Bacteria</taxon>
        <taxon>Pseudomonadati</taxon>
        <taxon>Pseudomonadota</taxon>
        <taxon>Alphaproteobacteria</taxon>
        <taxon>Hyphomicrobiales</taxon>
        <taxon>Nitrobacteraceae</taxon>
        <taxon>Bradyrhizobium</taxon>
    </lineage>
</organism>
<keyword evidence="2 6" id="KW-0288">FMN</keyword>
<gene>
    <name evidence="8" type="ORF">SAMN05444169_3524</name>
</gene>
<feature type="binding site" evidence="6">
    <location>
        <position position="103"/>
    </location>
    <ligand>
        <name>FMN</name>
        <dbReference type="ChEBI" id="CHEBI:58210"/>
    </ligand>
</feature>
<accession>A0A1M5LKE0</accession>
<evidence type="ECO:0000256" key="5">
    <source>
        <dbReference type="ARBA" id="ARBA00033748"/>
    </source>
</evidence>
<protein>
    <submittedName>
        <fullName evidence="8">FMN-dependent oxidoreductase, nitrilotriacetate monooxygenase family</fullName>
    </submittedName>
</protein>
<evidence type="ECO:0000313" key="9">
    <source>
        <dbReference type="Proteomes" id="UP000190675"/>
    </source>
</evidence>
<evidence type="ECO:0000256" key="1">
    <source>
        <dbReference type="ARBA" id="ARBA00022630"/>
    </source>
</evidence>
<dbReference type="InterPro" id="IPR016215">
    <property type="entry name" value="NTA_MOA"/>
</dbReference>
<feature type="binding site" evidence="6">
    <location>
        <position position="57"/>
    </location>
    <ligand>
        <name>FMN</name>
        <dbReference type="ChEBI" id="CHEBI:58210"/>
    </ligand>
</feature>
<dbReference type="RefSeq" id="WP_079567060.1">
    <property type="nucleotide sequence ID" value="NZ_LT670818.1"/>
</dbReference>
<dbReference type="GO" id="GO:0016705">
    <property type="term" value="F:oxidoreductase activity, acting on paired donors, with incorporation or reduction of molecular oxygen"/>
    <property type="evidence" value="ECO:0007669"/>
    <property type="project" value="InterPro"/>
</dbReference>
<dbReference type="PANTHER" id="PTHR30011:SF16">
    <property type="entry name" value="C2H2 FINGER DOMAIN TRANSCRIPTION FACTOR (EUROFUNG)-RELATED"/>
    <property type="match status" value="1"/>
</dbReference>
<dbReference type="AlphaFoldDB" id="A0A1M5LKE0"/>
<name>A0A1M5LKE0_9BRAD</name>
<dbReference type="GO" id="GO:0004497">
    <property type="term" value="F:monooxygenase activity"/>
    <property type="evidence" value="ECO:0007669"/>
    <property type="project" value="UniProtKB-KW"/>
</dbReference>
<dbReference type="PANTHER" id="PTHR30011">
    <property type="entry name" value="ALKANESULFONATE MONOOXYGENASE-RELATED"/>
    <property type="match status" value="1"/>
</dbReference>
<feature type="domain" description="Luciferase-like" evidence="7">
    <location>
        <begin position="28"/>
        <end position="392"/>
    </location>
</feature>
<evidence type="ECO:0000313" key="8">
    <source>
        <dbReference type="EMBL" id="SHG65511.1"/>
    </source>
</evidence>
<feature type="binding site" evidence="6">
    <location>
        <position position="228"/>
    </location>
    <ligand>
        <name>FMN</name>
        <dbReference type="ChEBI" id="CHEBI:58210"/>
    </ligand>
</feature>
<feature type="binding site" evidence="6">
    <location>
        <position position="153"/>
    </location>
    <ligand>
        <name>FMN</name>
        <dbReference type="ChEBI" id="CHEBI:58210"/>
    </ligand>
</feature>